<evidence type="ECO:0000313" key="3">
    <source>
        <dbReference type="Proteomes" id="UP000293912"/>
    </source>
</evidence>
<keyword evidence="1" id="KW-1133">Transmembrane helix</keyword>
<evidence type="ECO:0000313" key="2">
    <source>
        <dbReference type="EMBL" id="QBM26596.1"/>
    </source>
</evidence>
<organism evidence="2 3">
    <name type="scientific">Hydrogenophaga pseudoflava</name>
    <name type="common">Pseudomonas carboxydoflava</name>
    <dbReference type="NCBI Taxonomy" id="47421"/>
    <lineage>
        <taxon>Bacteria</taxon>
        <taxon>Pseudomonadati</taxon>
        <taxon>Pseudomonadota</taxon>
        <taxon>Betaproteobacteria</taxon>
        <taxon>Burkholderiales</taxon>
        <taxon>Comamonadaceae</taxon>
        <taxon>Hydrogenophaga</taxon>
    </lineage>
</organism>
<reference evidence="2 3" key="1">
    <citation type="submission" date="2019-03" db="EMBL/GenBank/DDBJ databases">
        <authorList>
            <person name="Sebastian G."/>
            <person name="Baumann P."/>
            <person name="Ruckert C."/>
            <person name="Kalinowski J."/>
            <person name="Nebel B."/>
            <person name="Takors R."/>
            <person name="Blombach B."/>
        </authorList>
    </citation>
    <scope>NUCLEOTIDE SEQUENCE [LARGE SCALE GENOMIC DNA]</scope>
    <source>
        <strain evidence="2 3">DSM 1084</strain>
    </source>
</reference>
<dbReference type="Proteomes" id="UP000293912">
    <property type="component" value="Chromosome"/>
</dbReference>
<name>A0A4P6WVY5_HYDPS</name>
<protein>
    <recommendedName>
        <fullName evidence="4">Ceramidase</fullName>
    </recommendedName>
</protein>
<feature type="transmembrane region" description="Helical" evidence="1">
    <location>
        <begin position="100"/>
        <end position="120"/>
    </location>
</feature>
<dbReference type="EMBL" id="CP037867">
    <property type="protein sequence ID" value="QBM26596.1"/>
    <property type="molecule type" value="Genomic_DNA"/>
</dbReference>
<dbReference type="PANTHER" id="PTHR34368:SF1">
    <property type="entry name" value="OS01G0962200 PROTEIN"/>
    <property type="match status" value="1"/>
</dbReference>
<dbReference type="PANTHER" id="PTHR34368">
    <property type="entry name" value="OS01G0962200 PROTEIN"/>
    <property type="match status" value="1"/>
</dbReference>
<feature type="transmembrane region" description="Helical" evidence="1">
    <location>
        <begin position="71"/>
        <end position="88"/>
    </location>
</feature>
<accession>A0A4P6WVY5</accession>
<sequence>MRLPAVAPSPAFGRWAVALLLLWLLALTAGPALAEALGLALNAHGHAQLHAHGHPFVDARTLLGIPNAMDVLTNAPLALAGLWGLLVMRRRARPAATRQAARVFFVGLLVTGLGSAWYHWAPDPAGLVWDRLGMAVTFSGALALAVVERVGQAPARQALRVLLPVALLSAMLPASNGNVLPWAVLQFGGMALIVRLALLKLVAGAIGIRLGALIGLYALAKLLELGDEAVFRATAGAVSGHSLKHLVAALAAWPVIAALVPGREGGSPDGLRQNAAGRAA</sequence>
<dbReference type="AlphaFoldDB" id="A0A4P6WVY5"/>
<evidence type="ECO:0008006" key="4">
    <source>
        <dbReference type="Google" id="ProtNLM"/>
    </source>
</evidence>
<dbReference type="RefSeq" id="WP_133155692.1">
    <property type="nucleotide sequence ID" value="NZ_CP037867.1"/>
</dbReference>
<proteinExistence type="predicted"/>
<dbReference type="KEGG" id="hpse:HPF_02810"/>
<feature type="transmembrane region" description="Helical" evidence="1">
    <location>
        <begin position="158"/>
        <end position="174"/>
    </location>
</feature>
<keyword evidence="1" id="KW-0472">Membrane</keyword>
<evidence type="ECO:0000256" key="1">
    <source>
        <dbReference type="SAM" id="Phobius"/>
    </source>
</evidence>
<keyword evidence="3" id="KW-1185">Reference proteome</keyword>
<keyword evidence="1" id="KW-0812">Transmembrane</keyword>
<feature type="transmembrane region" description="Helical" evidence="1">
    <location>
        <begin position="132"/>
        <end position="151"/>
    </location>
</feature>
<gene>
    <name evidence="2" type="ORF">HPF_02810</name>
</gene>